<dbReference type="GO" id="GO:0033014">
    <property type="term" value="P:tetrapyrrole biosynthetic process"/>
    <property type="evidence" value="ECO:0007669"/>
    <property type="project" value="InterPro"/>
</dbReference>
<sequence>MPNVQIMSEAIVDFDNLADQPVMLPVIQKLKLALDQIRQEELARASKKLNVVERETLDLISGNMMQKILKQLVMQLKAACKRGEAETLINALHDLFNLEIKEEILV</sequence>
<dbReference type="GO" id="GO:0050661">
    <property type="term" value="F:NADP binding"/>
    <property type="evidence" value="ECO:0007669"/>
    <property type="project" value="InterPro"/>
</dbReference>
<dbReference type="GO" id="GO:0008883">
    <property type="term" value="F:glutamyl-tRNA reductase activity"/>
    <property type="evidence" value="ECO:0007669"/>
    <property type="project" value="InterPro"/>
</dbReference>
<dbReference type="Pfam" id="PF00745">
    <property type="entry name" value="GlutR_dimer"/>
    <property type="match status" value="1"/>
</dbReference>
<evidence type="ECO:0000259" key="1">
    <source>
        <dbReference type="Pfam" id="PF00745"/>
    </source>
</evidence>
<organism evidence="2 3">
    <name type="scientific">Dyadobacter luticola</name>
    <dbReference type="NCBI Taxonomy" id="1979387"/>
    <lineage>
        <taxon>Bacteria</taxon>
        <taxon>Pseudomonadati</taxon>
        <taxon>Bacteroidota</taxon>
        <taxon>Cytophagia</taxon>
        <taxon>Cytophagales</taxon>
        <taxon>Spirosomataceae</taxon>
        <taxon>Dyadobacter</taxon>
    </lineage>
</organism>
<gene>
    <name evidence="2" type="ORF">FEN17_01975</name>
</gene>
<evidence type="ECO:0000313" key="2">
    <source>
        <dbReference type="EMBL" id="TLV02426.1"/>
    </source>
</evidence>
<evidence type="ECO:0000313" key="3">
    <source>
        <dbReference type="Proteomes" id="UP000306402"/>
    </source>
</evidence>
<dbReference type="EMBL" id="VCEJ01000002">
    <property type="protein sequence ID" value="TLV02426.1"/>
    <property type="molecule type" value="Genomic_DNA"/>
</dbReference>
<protein>
    <recommendedName>
        <fullName evidence="1">Tetrapyrrole biosynthesis glutamyl-tRNA reductase dimerisation domain-containing protein</fullName>
    </recommendedName>
</protein>
<comment type="caution">
    <text evidence="2">The sequence shown here is derived from an EMBL/GenBank/DDBJ whole genome shotgun (WGS) entry which is preliminary data.</text>
</comment>
<dbReference type="RefSeq" id="WP_138363635.1">
    <property type="nucleotide sequence ID" value="NZ_VCEJ01000002.1"/>
</dbReference>
<feature type="domain" description="Tetrapyrrole biosynthesis glutamyl-tRNA reductase dimerisation" evidence="1">
    <location>
        <begin position="5"/>
        <end position="98"/>
    </location>
</feature>
<name>A0A5R9L1J5_9BACT</name>
<dbReference type="InterPro" id="IPR015896">
    <property type="entry name" value="4pyrrol_synth_GluRdtase_dimer"/>
</dbReference>
<dbReference type="OrthoDB" id="110209at2"/>
<proteinExistence type="predicted"/>
<accession>A0A5R9L1J5</accession>
<reference evidence="2 3" key="1">
    <citation type="submission" date="2019-05" db="EMBL/GenBank/DDBJ databases">
        <authorList>
            <person name="Qu J.-H."/>
        </authorList>
    </citation>
    <scope>NUCLEOTIDE SEQUENCE [LARGE SCALE GENOMIC DNA]</scope>
    <source>
        <strain evidence="2 3">T17</strain>
    </source>
</reference>
<dbReference type="InterPro" id="IPR036453">
    <property type="entry name" value="GluRdtase_dimer_dom_sf"/>
</dbReference>
<dbReference type="SUPFAM" id="SSF69075">
    <property type="entry name" value="Glutamyl tRNA-reductase dimerization domain"/>
    <property type="match status" value="1"/>
</dbReference>
<keyword evidence="3" id="KW-1185">Reference proteome</keyword>
<dbReference type="AlphaFoldDB" id="A0A5R9L1J5"/>
<dbReference type="Proteomes" id="UP000306402">
    <property type="component" value="Unassembled WGS sequence"/>
</dbReference>